<evidence type="ECO:0000256" key="2">
    <source>
        <dbReference type="ARBA" id="ARBA00023002"/>
    </source>
</evidence>
<dbReference type="InterPro" id="IPR055170">
    <property type="entry name" value="GFO_IDH_MocA-like_dom"/>
</dbReference>
<keyword evidence="2" id="KW-0560">Oxidoreductase</keyword>
<comment type="caution">
    <text evidence="6">The sequence shown here is derived from an EMBL/GenBank/DDBJ whole genome shotgun (WGS) entry which is preliminary data.</text>
</comment>
<sequence>MTRPLSFGLIGASRIAVEALLEPLSRRADARVVHVAARRPGAAEAFARDWELRRASVAYDDVLADDDVDAVYVSNAAVDHARWAIAALEHGKHVLCEKPIAVDEREALTIAAAAVSARRVVMEGFHYRFHPLFRLLLGIVSSGTFGRLLSSSSVIAGVRPYDPNSILHAASLGGGALFHNGVYGAHWSRLLFDSEPVSVSARSQLNPSGADAQTSAELRFGDGGVAHVECSFVTNAPVSVTLEFERAVVAATGVIGPHHGHSLRIGPAAGPSRVRTVAGRSSFDYQLAEFVRRCAAAGAAGGAIAGAASSPGRGDDIAANMRVIDAIRRAATSGVPEMIGR</sequence>
<dbReference type="InterPro" id="IPR000683">
    <property type="entry name" value="Gfo/Idh/MocA-like_OxRdtase_N"/>
</dbReference>
<keyword evidence="7" id="KW-1185">Reference proteome</keyword>
<dbReference type="Pfam" id="PF01408">
    <property type="entry name" value="GFO_IDH_MocA"/>
    <property type="match status" value="1"/>
</dbReference>
<feature type="domain" description="Gfo/Idh/MocA-like oxidoreductase N-terminal" evidence="4">
    <location>
        <begin position="6"/>
        <end position="125"/>
    </location>
</feature>
<dbReference type="RefSeq" id="WP_390232081.1">
    <property type="nucleotide sequence ID" value="NZ_JBHSCN010000022.1"/>
</dbReference>
<evidence type="ECO:0000313" key="7">
    <source>
        <dbReference type="Proteomes" id="UP001595900"/>
    </source>
</evidence>
<organism evidence="6 7">
    <name type="scientific">Gryllotalpicola reticulitermitis</name>
    <dbReference type="NCBI Taxonomy" id="1184153"/>
    <lineage>
        <taxon>Bacteria</taxon>
        <taxon>Bacillati</taxon>
        <taxon>Actinomycetota</taxon>
        <taxon>Actinomycetes</taxon>
        <taxon>Micrococcales</taxon>
        <taxon>Microbacteriaceae</taxon>
        <taxon>Gryllotalpicola</taxon>
    </lineage>
</organism>
<dbReference type="PANTHER" id="PTHR22604:SF105">
    <property type="entry name" value="TRANS-1,2-DIHYDROBENZENE-1,2-DIOL DEHYDROGENASE"/>
    <property type="match status" value="1"/>
</dbReference>
<evidence type="ECO:0000313" key="6">
    <source>
        <dbReference type="EMBL" id="MFC4245185.1"/>
    </source>
</evidence>
<evidence type="ECO:0000256" key="3">
    <source>
        <dbReference type="ARBA" id="ARBA00023027"/>
    </source>
</evidence>
<evidence type="ECO:0000259" key="5">
    <source>
        <dbReference type="Pfam" id="PF22725"/>
    </source>
</evidence>
<gene>
    <name evidence="6" type="ORF">ACFOYW_17590</name>
</gene>
<dbReference type="SUPFAM" id="SSF51735">
    <property type="entry name" value="NAD(P)-binding Rossmann-fold domains"/>
    <property type="match status" value="1"/>
</dbReference>
<dbReference type="PANTHER" id="PTHR22604">
    <property type="entry name" value="OXIDOREDUCTASES"/>
    <property type="match status" value="1"/>
</dbReference>
<dbReference type="Gene3D" id="3.40.50.720">
    <property type="entry name" value="NAD(P)-binding Rossmann-like Domain"/>
    <property type="match status" value="1"/>
</dbReference>
<dbReference type="InterPro" id="IPR036291">
    <property type="entry name" value="NAD(P)-bd_dom_sf"/>
</dbReference>
<name>A0ABV8QA97_9MICO</name>
<protein>
    <submittedName>
        <fullName evidence="6">Gfo/Idh/MocA family protein</fullName>
    </submittedName>
</protein>
<dbReference type="SUPFAM" id="SSF55347">
    <property type="entry name" value="Glyceraldehyde-3-phosphate dehydrogenase-like, C-terminal domain"/>
    <property type="match status" value="1"/>
</dbReference>
<reference evidence="7" key="1">
    <citation type="journal article" date="2019" name="Int. J. Syst. Evol. Microbiol.">
        <title>The Global Catalogue of Microorganisms (GCM) 10K type strain sequencing project: providing services to taxonomists for standard genome sequencing and annotation.</title>
        <authorList>
            <consortium name="The Broad Institute Genomics Platform"/>
            <consortium name="The Broad Institute Genome Sequencing Center for Infectious Disease"/>
            <person name="Wu L."/>
            <person name="Ma J."/>
        </authorList>
    </citation>
    <scope>NUCLEOTIDE SEQUENCE [LARGE SCALE GENOMIC DNA]</scope>
    <source>
        <strain evidence="7">CGMCC 1.10363</strain>
    </source>
</reference>
<dbReference type="EMBL" id="JBHSCN010000022">
    <property type="protein sequence ID" value="MFC4245185.1"/>
    <property type="molecule type" value="Genomic_DNA"/>
</dbReference>
<comment type="similarity">
    <text evidence="1">Belongs to the Gfo/Idh/MocA family.</text>
</comment>
<feature type="domain" description="GFO/IDH/MocA-like oxidoreductase" evidence="5">
    <location>
        <begin position="138"/>
        <end position="238"/>
    </location>
</feature>
<dbReference type="InterPro" id="IPR050984">
    <property type="entry name" value="Gfo/Idh/MocA_domain"/>
</dbReference>
<accession>A0ABV8QA97</accession>
<evidence type="ECO:0000259" key="4">
    <source>
        <dbReference type="Pfam" id="PF01408"/>
    </source>
</evidence>
<dbReference type="Pfam" id="PF22725">
    <property type="entry name" value="GFO_IDH_MocA_C3"/>
    <property type="match status" value="1"/>
</dbReference>
<keyword evidence="3" id="KW-0520">NAD</keyword>
<proteinExistence type="inferred from homology"/>
<dbReference type="Gene3D" id="3.30.360.10">
    <property type="entry name" value="Dihydrodipicolinate Reductase, domain 2"/>
    <property type="match status" value="1"/>
</dbReference>
<evidence type="ECO:0000256" key="1">
    <source>
        <dbReference type="ARBA" id="ARBA00010928"/>
    </source>
</evidence>
<dbReference type="Proteomes" id="UP001595900">
    <property type="component" value="Unassembled WGS sequence"/>
</dbReference>